<evidence type="ECO:0000313" key="2">
    <source>
        <dbReference type="EMBL" id="QJT70620.1"/>
    </source>
</evidence>
<feature type="compositionally biased region" description="Low complexity" evidence="1">
    <location>
        <begin position="107"/>
        <end position="116"/>
    </location>
</feature>
<dbReference type="SUPFAM" id="SSF50249">
    <property type="entry name" value="Nucleic acid-binding proteins"/>
    <property type="match status" value="1"/>
</dbReference>
<feature type="compositionally biased region" description="Pro residues" evidence="1">
    <location>
        <begin position="117"/>
        <end position="130"/>
    </location>
</feature>
<evidence type="ECO:0000256" key="1">
    <source>
        <dbReference type="SAM" id="MobiDB-lite"/>
    </source>
</evidence>
<dbReference type="InterPro" id="IPR012340">
    <property type="entry name" value="NA-bd_OB-fold"/>
</dbReference>
<accession>A0A6M5CEP4</accession>
<sequence>MHIITGEIRKEPYIKQGQNGTLYIVELSESYKDREGKRQYTNYKFFFNAKSEGMNSWYADAFQKGKIISVSCDQLRIDQSEYNGQIYNTLTSAGWPNLSFSQRGESQPHQTHQQPQQQPPRHNPPAPGNEPPMDFDDDIPF</sequence>
<feature type="region of interest" description="Disordered" evidence="1">
    <location>
        <begin position="97"/>
        <end position="141"/>
    </location>
</feature>
<dbReference type="EMBL" id="MT360682">
    <property type="protein sequence ID" value="QJT70620.1"/>
    <property type="molecule type" value="Genomic_DNA"/>
</dbReference>
<protein>
    <submittedName>
        <fullName evidence="2">Ssb</fullName>
    </submittedName>
</protein>
<organism evidence="2">
    <name type="scientific">Vibrio phage Vc1</name>
    <dbReference type="NCBI Taxonomy" id="1480731"/>
    <lineage>
        <taxon>Viruses</taxon>
        <taxon>Duplodnaviria</taxon>
        <taxon>Heunggongvirae</taxon>
        <taxon>Uroviricota</taxon>
        <taxon>Caudoviricetes</taxon>
        <taxon>Drexlerviridae</taxon>
        <taxon>Jhansiroadvirus</taxon>
        <taxon>Jhansiroadvirus gwaliVC1</taxon>
    </lineage>
</organism>
<gene>
    <name evidence="2" type="ORF">2019VC1_15</name>
</gene>
<reference evidence="2" key="1">
    <citation type="submission" date="2020-04" db="EMBL/GenBank/DDBJ databases">
        <authorList>
            <person name="Kumar P."/>
            <person name="Meghvansi M.K."/>
            <person name="Kamboj D.V."/>
        </authorList>
    </citation>
    <scope>NUCLEOTIDE SEQUENCE [LARGE SCALE GENOMIC DNA]</scope>
</reference>
<proteinExistence type="predicted"/>
<name>A0A6M5CEP4_9CAUD</name>